<gene>
    <name evidence="1" type="ORF">NIES593_07845</name>
</gene>
<dbReference type="EMBL" id="MRCB01000007">
    <property type="protein sequence ID" value="OKH24068.1"/>
    <property type="molecule type" value="Genomic_DNA"/>
</dbReference>
<sequence>MWNFRFFTLLPILFCLLSPLNFFVLGSLEIFHGIRLNFCFNEGKCGQVAEIVGYIIGGVDRYLIRLL</sequence>
<dbReference type="AlphaFoldDB" id="A0A1U7HKK3"/>
<protein>
    <submittedName>
        <fullName evidence="1">Uncharacterized protein</fullName>
    </submittedName>
</protein>
<organism evidence="1 2">
    <name type="scientific">Hydrococcus rivularis NIES-593</name>
    <dbReference type="NCBI Taxonomy" id="1921803"/>
    <lineage>
        <taxon>Bacteria</taxon>
        <taxon>Bacillati</taxon>
        <taxon>Cyanobacteriota</taxon>
        <taxon>Cyanophyceae</taxon>
        <taxon>Pleurocapsales</taxon>
        <taxon>Hydrococcaceae</taxon>
        <taxon>Hydrococcus</taxon>
    </lineage>
</organism>
<evidence type="ECO:0000313" key="2">
    <source>
        <dbReference type="Proteomes" id="UP000186868"/>
    </source>
</evidence>
<dbReference type="InterPro" id="IPR005134">
    <property type="entry name" value="UPF0114"/>
</dbReference>
<accession>A0A1U7HKK3</accession>
<comment type="caution">
    <text evidence="1">The sequence shown here is derived from an EMBL/GenBank/DDBJ whole genome shotgun (WGS) entry which is preliminary data.</text>
</comment>
<dbReference type="RefSeq" id="WP_073599057.1">
    <property type="nucleotide sequence ID" value="NZ_MRCB01000007.1"/>
</dbReference>
<reference evidence="1 2" key="1">
    <citation type="submission" date="2016-11" db="EMBL/GenBank/DDBJ databases">
        <title>Draft Genome Sequences of Nine Cyanobacterial Strains from Diverse Habitats.</title>
        <authorList>
            <person name="Zhu T."/>
            <person name="Hou S."/>
            <person name="Lu X."/>
            <person name="Hess W.R."/>
        </authorList>
    </citation>
    <scope>NUCLEOTIDE SEQUENCE [LARGE SCALE GENOMIC DNA]</scope>
    <source>
        <strain evidence="1 2">NIES-593</strain>
    </source>
</reference>
<proteinExistence type="predicted"/>
<dbReference type="STRING" id="1921803.NIES593_07845"/>
<evidence type="ECO:0000313" key="1">
    <source>
        <dbReference type="EMBL" id="OKH24068.1"/>
    </source>
</evidence>
<dbReference type="Proteomes" id="UP000186868">
    <property type="component" value="Unassembled WGS sequence"/>
</dbReference>
<dbReference type="Pfam" id="PF03350">
    <property type="entry name" value="UPF0114"/>
    <property type="match status" value="1"/>
</dbReference>
<name>A0A1U7HKK3_9CYAN</name>
<keyword evidence="2" id="KW-1185">Reference proteome</keyword>